<keyword evidence="2 5" id="KW-0812">Transmembrane</keyword>
<keyword evidence="3 5" id="KW-1133">Transmembrane helix</keyword>
<keyword evidence="4 5" id="KW-0472">Membrane</keyword>
<feature type="transmembrane region" description="Helical" evidence="5">
    <location>
        <begin position="226"/>
        <end position="249"/>
    </location>
</feature>
<comment type="subcellular location">
    <subcellularLocation>
        <location evidence="1">Membrane</location>
        <topology evidence="1">Multi-pass membrane protein</topology>
    </subcellularLocation>
</comment>
<feature type="transmembrane region" description="Helical" evidence="5">
    <location>
        <begin position="256"/>
        <end position="273"/>
    </location>
</feature>
<dbReference type="AlphaFoldDB" id="A0A8J7KPI6"/>
<feature type="transmembrane region" description="Helical" evidence="5">
    <location>
        <begin position="168"/>
        <end position="185"/>
    </location>
</feature>
<proteinExistence type="predicted"/>
<dbReference type="Proteomes" id="UP000622552">
    <property type="component" value="Unassembled WGS sequence"/>
</dbReference>
<dbReference type="InterPro" id="IPR052185">
    <property type="entry name" value="IPC_Synthase-Related"/>
</dbReference>
<protein>
    <submittedName>
        <fullName evidence="7">Membrane-associated phospholipid phosphatase</fullName>
    </submittedName>
</protein>
<feature type="transmembrane region" description="Helical" evidence="5">
    <location>
        <begin position="279"/>
        <end position="299"/>
    </location>
</feature>
<comment type="caution">
    <text evidence="7">The sequence shown here is derived from an EMBL/GenBank/DDBJ whole genome shotgun (WGS) entry which is preliminary data.</text>
</comment>
<dbReference type="Pfam" id="PF14378">
    <property type="entry name" value="PAP2_3"/>
    <property type="match status" value="1"/>
</dbReference>
<feature type="transmembrane region" description="Helical" evidence="5">
    <location>
        <begin position="137"/>
        <end position="156"/>
    </location>
</feature>
<dbReference type="InterPro" id="IPR026841">
    <property type="entry name" value="Aur1/Ipt1"/>
</dbReference>
<gene>
    <name evidence="7" type="ORF">IW245_007560</name>
</gene>
<organism evidence="7 8">
    <name type="scientific">Longispora fulva</name>
    <dbReference type="NCBI Taxonomy" id="619741"/>
    <lineage>
        <taxon>Bacteria</taxon>
        <taxon>Bacillati</taxon>
        <taxon>Actinomycetota</taxon>
        <taxon>Actinomycetes</taxon>
        <taxon>Micromonosporales</taxon>
        <taxon>Micromonosporaceae</taxon>
        <taxon>Longispora</taxon>
    </lineage>
</organism>
<dbReference type="PANTHER" id="PTHR31310">
    <property type="match status" value="1"/>
</dbReference>
<reference evidence="7" key="1">
    <citation type="submission" date="2020-11" db="EMBL/GenBank/DDBJ databases">
        <title>Sequencing the genomes of 1000 actinobacteria strains.</title>
        <authorList>
            <person name="Klenk H.-P."/>
        </authorList>
    </citation>
    <scope>NUCLEOTIDE SEQUENCE</scope>
    <source>
        <strain evidence="7">DSM 45356</strain>
    </source>
</reference>
<dbReference type="EMBL" id="JADOUF010000001">
    <property type="protein sequence ID" value="MBG6141366.1"/>
    <property type="molecule type" value="Genomic_DNA"/>
</dbReference>
<evidence type="ECO:0000256" key="2">
    <source>
        <dbReference type="ARBA" id="ARBA00022692"/>
    </source>
</evidence>
<dbReference type="RefSeq" id="WP_197007795.1">
    <property type="nucleotide sequence ID" value="NZ_BONS01000013.1"/>
</dbReference>
<dbReference type="CDD" id="cd03386">
    <property type="entry name" value="PAP2_Aur1_like"/>
    <property type="match status" value="1"/>
</dbReference>
<evidence type="ECO:0000256" key="4">
    <source>
        <dbReference type="ARBA" id="ARBA00023136"/>
    </source>
</evidence>
<dbReference type="PANTHER" id="PTHR31310:SF7">
    <property type="entry name" value="PA-PHOSPHATASE RELATED-FAMILY PROTEIN DDB_G0268928"/>
    <property type="match status" value="1"/>
</dbReference>
<dbReference type="Gene3D" id="1.20.144.10">
    <property type="entry name" value="Phosphatidic acid phosphatase type 2/haloperoxidase"/>
    <property type="match status" value="1"/>
</dbReference>
<feature type="domain" description="Inositolphosphotransferase Aur1/Ipt1" evidence="6">
    <location>
        <begin position="130"/>
        <end position="294"/>
    </location>
</feature>
<evidence type="ECO:0000256" key="5">
    <source>
        <dbReference type="SAM" id="Phobius"/>
    </source>
</evidence>
<dbReference type="SUPFAM" id="SSF48317">
    <property type="entry name" value="Acid phosphatase/Vanadium-dependent haloperoxidase"/>
    <property type="match status" value="1"/>
</dbReference>
<keyword evidence="8" id="KW-1185">Reference proteome</keyword>
<feature type="transmembrane region" description="Helical" evidence="5">
    <location>
        <begin position="17"/>
        <end position="34"/>
    </location>
</feature>
<evidence type="ECO:0000259" key="6">
    <source>
        <dbReference type="Pfam" id="PF14378"/>
    </source>
</evidence>
<evidence type="ECO:0000313" key="7">
    <source>
        <dbReference type="EMBL" id="MBG6141366.1"/>
    </source>
</evidence>
<accession>A0A8J7KPI6</accession>
<dbReference type="InterPro" id="IPR036938">
    <property type="entry name" value="PAP2/HPO_sf"/>
</dbReference>
<name>A0A8J7KPI6_9ACTN</name>
<dbReference type="GO" id="GO:0016020">
    <property type="term" value="C:membrane"/>
    <property type="evidence" value="ECO:0007669"/>
    <property type="project" value="UniProtKB-SubCell"/>
</dbReference>
<evidence type="ECO:0000256" key="1">
    <source>
        <dbReference type="ARBA" id="ARBA00004141"/>
    </source>
</evidence>
<evidence type="ECO:0000256" key="3">
    <source>
        <dbReference type="ARBA" id="ARBA00022989"/>
    </source>
</evidence>
<sequence>MAAEETDTAGASRRRRIIGMGVWAAAFVVGWLVIGLPTDPIYAFGWLWAATVAWNSARPWRYHLGFVRDWLPIVSLLVIYNLSRGFAGKGVPHVYELVHADTWMFGWATGGLTPTVWLQRELYDPAVIHWWDILGSWVYFSHFAAALVVAVVLWLRSRELWARFIRRWFFLSFIGLITYFAYPAAPPWWAGKYGVVDEVARISTRGWQAMGLHGAGNMLNAAQVNVANPVAAMPSLHTAFALLVVAFFFTRVRRRWIPVLLLYPLAMTFTLVYSGEHWIIDVLVGWLYVGVTFAACALAERWWAGRKARRATEAKEPVPVP</sequence>
<evidence type="ECO:0000313" key="8">
    <source>
        <dbReference type="Proteomes" id="UP000622552"/>
    </source>
</evidence>